<keyword evidence="2" id="KW-1185">Reference proteome</keyword>
<dbReference type="PANTHER" id="PTHR45913">
    <property type="entry name" value="EPM2A-INTERACTING PROTEIN 1"/>
    <property type="match status" value="1"/>
</dbReference>
<comment type="caution">
    <text evidence="1">The sequence shown here is derived from an EMBL/GenBank/DDBJ whole genome shotgun (WGS) entry which is preliminary data.</text>
</comment>
<dbReference type="EMBL" id="JANPWB010000005">
    <property type="protein sequence ID" value="KAJ1187825.1"/>
    <property type="molecule type" value="Genomic_DNA"/>
</dbReference>
<dbReference type="SUPFAM" id="SSF53098">
    <property type="entry name" value="Ribonuclease H-like"/>
    <property type="match status" value="1"/>
</dbReference>
<protein>
    <submittedName>
        <fullName evidence="1">Uncharacterized protein</fullName>
    </submittedName>
</protein>
<sequence length="244" mass="27885">MGENVQEQVIEAVRESPFFSIAMDESTDIGDVAQLLVWVRYLEKSLYPKEEVLCLLPLQGHTRGEDILDSICKYFETHHIPLDNLVSITTDGAPAIVGHDRGFVSLLKKKLTEQTVRDYHCIIHQHILCAKLKHGELNIVLKLAVKIVNFIRAKALNHRLFKAVLQDSEAGYTDLLMHTEVRWLSKGKVLEQLIALLPEIEHFVNSRGQSFPELKDVKWVIMLHFLSDLFAHFNALNLMLQGKQ</sequence>
<dbReference type="Proteomes" id="UP001066276">
    <property type="component" value="Chromosome 3_1"/>
</dbReference>
<proteinExistence type="predicted"/>
<accession>A0AAV7UFN3</accession>
<reference evidence="1" key="1">
    <citation type="journal article" date="2022" name="bioRxiv">
        <title>Sequencing and chromosome-scale assembly of the giantPleurodeles waltlgenome.</title>
        <authorList>
            <person name="Brown T."/>
            <person name="Elewa A."/>
            <person name="Iarovenko S."/>
            <person name="Subramanian E."/>
            <person name="Araus A.J."/>
            <person name="Petzold A."/>
            <person name="Susuki M."/>
            <person name="Suzuki K.-i.T."/>
            <person name="Hayashi T."/>
            <person name="Toyoda A."/>
            <person name="Oliveira C."/>
            <person name="Osipova E."/>
            <person name="Leigh N.D."/>
            <person name="Simon A."/>
            <person name="Yun M.H."/>
        </authorList>
    </citation>
    <scope>NUCLEOTIDE SEQUENCE</scope>
    <source>
        <strain evidence="1">20211129_DDA</strain>
        <tissue evidence="1">Liver</tissue>
    </source>
</reference>
<dbReference type="PANTHER" id="PTHR45913:SF5">
    <property type="entry name" value="GENERAL TRANSCRIPTION FACTOR II-I REPEAT DOMAIN-CONTAINING PROTEIN 2A-LIKE PROTEIN"/>
    <property type="match status" value="1"/>
</dbReference>
<evidence type="ECO:0000313" key="1">
    <source>
        <dbReference type="EMBL" id="KAJ1187825.1"/>
    </source>
</evidence>
<name>A0AAV7UFN3_PLEWA</name>
<gene>
    <name evidence="1" type="ORF">NDU88_004595</name>
</gene>
<evidence type="ECO:0000313" key="2">
    <source>
        <dbReference type="Proteomes" id="UP001066276"/>
    </source>
</evidence>
<organism evidence="1 2">
    <name type="scientific">Pleurodeles waltl</name>
    <name type="common">Iberian ribbed newt</name>
    <dbReference type="NCBI Taxonomy" id="8319"/>
    <lineage>
        <taxon>Eukaryota</taxon>
        <taxon>Metazoa</taxon>
        <taxon>Chordata</taxon>
        <taxon>Craniata</taxon>
        <taxon>Vertebrata</taxon>
        <taxon>Euteleostomi</taxon>
        <taxon>Amphibia</taxon>
        <taxon>Batrachia</taxon>
        <taxon>Caudata</taxon>
        <taxon>Salamandroidea</taxon>
        <taxon>Salamandridae</taxon>
        <taxon>Pleurodelinae</taxon>
        <taxon>Pleurodeles</taxon>
    </lineage>
</organism>
<dbReference type="InterPro" id="IPR012337">
    <property type="entry name" value="RNaseH-like_sf"/>
</dbReference>
<dbReference type="AlphaFoldDB" id="A0AAV7UFN3"/>